<proteinExistence type="predicted"/>
<keyword evidence="2" id="KW-1185">Reference proteome</keyword>
<evidence type="ECO:0000313" key="1">
    <source>
        <dbReference type="EMBL" id="VDN07402.1"/>
    </source>
</evidence>
<gene>
    <name evidence="1" type="ORF">TCLT_LOCUS9746</name>
</gene>
<sequence length="155" mass="18082">MKLTQLVFAGRRGKKIGDDDYDDDDVDFLCSTFDWLTIFPLNQPSIFTVPTLLLGSFSLYSSSQLKLSSTGDHKYKTNYIQNGKVQFKRLNRLNEELEFHRNRSPALLSILTVLKSYKYVLAPPFRFQIILLNVETIGKHSKTFYYQLHKMKMET</sequence>
<dbReference type="OrthoDB" id="5853370at2759"/>
<reference evidence="1 2" key="2">
    <citation type="submission" date="2018-11" db="EMBL/GenBank/DDBJ databases">
        <authorList>
            <consortium name="Pathogen Informatics"/>
        </authorList>
    </citation>
    <scope>NUCLEOTIDE SEQUENCE [LARGE SCALE GENOMIC DNA]</scope>
</reference>
<accession>A0A0N5D9E8</accession>
<dbReference type="EMBL" id="UYYF01004870">
    <property type="protein sequence ID" value="VDN07402.1"/>
    <property type="molecule type" value="Genomic_DNA"/>
</dbReference>
<evidence type="ECO:0000313" key="2">
    <source>
        <dbReference type="Proteomes" id="UP000276776"/>
    </source>
</evidence>
<protein>
    <submittedName>
        <fullName evidence="1 3">Uncharacterized protein</fullName>
    </submittedName>
</protein>
<dbReference type="Proteomes" id="UP000276776">
    <property type="component" value="Unassembled WGS sequence"/>
</dbReference>
<evidence type="ECO:0000313" key="3">
    <source>
        <dbReference type="WBParaSite" id="TCLT_0000975701-mRNA-1"/>
    </source>
</evidence>
<dbReference type="AlphaFoldDB" id="A0A0N5D9E8"/>
<organism evidence="3">
    <name type="scientific">Thelazia callipaeda</name>
    <name type="common">Oriental eyeworm</name>
    <name type="synonym">Parasitic nematode</name>
    <dbReference type="NCBI Taxonomy" id="103827"/>
    <lineage>
        <taxon>Eukaryota</taxon>
        <taxon>Metazoa</taxon>
        <taxon>Ecdysozoa</taxon>
        <taxon>Nematoda</taxon>
        <taxon>Chromadorea</taxon>
        <taxon>Rhabditida</taxon>
        <taxon>Spirurina</taxon>
        <taxon>Spiruromorpha</taxon>
        <taxon>Thelazioidea</taxon>
        <taxon>Thelaziidae</taxon>
        <taxon>Thelazia</taxon>
    </lineage>
</organism>
<reference evidence="3" key="1">
    <citation type="submission" date="2017-02" db="UniProtKB">
        <authorList>
            <consortium name="WormBaseParasite"/>
        </authorList>
    </citation>
    <scope>IDENTIFICATION</scope>
</reference>
<name>A0A0N5D9E8_THECL</name>
<dbReference type="WBParaSite" id="TCLT_0000975701-mRNA-1">
    <property type="protein sequence ID" value="TCLT_0000975701-mRNA-1"/>
    <property type="gene ID" value="TCLT_0000975701"/>
</dbReference>